<protein>
    <submittedName>
        <fullName evidence="4">CSON008675 protein</fullName>
    </submittedName>
</protein>
<dbReference type="EMBL" id="UFQT01003308">
    <property type="protein sequence ID" value="SSX34839.1"/>
    <property type="molecule type" value="Genomic_DNA"/>
</dbReference>
<evidence type="ECO:0000256" key="2">
    <source>
        <dbReference type="ARBA" id="ARBA00022559"/>
    </source>
</evidence>
<dbReference type="GO" id="GO:0004601">
    <property type="term" value="F:peroxidase activity"/>
    <property type="evidence" value="ECO:0007669"/>
    <property type="project" value="UniProtKB-KW"/>
</dbReference>
<dbReference type="PIRSF" id="PIRSF000303">
    <property type="entry name" value="Glutathion_perox"/>
    <property type="match status" value="1"/>
</dbReference>
<dbReference type="Gene3D" id="3.40.30.10">
    <property type="entry name" value="Glutaredoxin"/>
    <property type="match status" value="1"/>
</dbReference>
<comment type="similarity">
    <text evidence="1">Belongs to the glutathione peroxidase family.</text>
</comment>
<dbReference type="SUPFAM" id="SSF52833">
    <property type="entry name" value="Thioredoxin-like"/>
    <property type="match status" value="1"/>
</dbReference>
<dbReference type="PROSITE" id="PS51355">
    <property type="entry name" value="GLUTATHIONE_PEROXID_3"/>
    <property type="match status" value="1"/>
</dbReference>
<dbReference type="PANTHER" id="PTHR11592:SF78">
    <property type="entry name" value="GLUTATHIONE PEROXIDASE"/>
    <property type="match status" value="1"/>
</dbReference>
<organism evidence="4">
    <name type="scientific">Culicoides sonorensis</name>
    <name type="common">Biting midge</name>
    <dbReference type="NCBI Taxonomy" id="179676"/>
    <lineage>
        <taxon>Eukaryota</taxon>
        <taxon>Metazoa</taxon>
        <taxon>Ecdysozoa</taxon>
        <taxon>Arthropoda</taxon>
        <taxon>Hexapoda</taxon>
        <taxon>Insecta</taxon>
        <taxon>Pterygota</taxon>
        <taxon>Neoptera</taxon>
        <taxon>Endopterygota</taxon>
        <taxon>Diptera</taxon>
        <taxon>Nematocera</taxon>
        <taxon>Chironomoidea</taxon>
        <taxon>Ceratopogonidae</taxon>
        <taxon>Ceratopogoninae</taxon>
        <taxon>Culicoides</taxon>
        <taxon>Monoculicoides</taxon>
    </lineage>
</organism>
<keyword evidence="3" id="KW-0560">Oxidoreductase</keyword>
<dbReference type="AlphaFoldDB" id="A0A336N053"/>
<dbReference type="InterPro" id="IPR036249">
    <property type="entry name" value="Thioredoxin-like_sf"/>
</dbReference>
<evidence type="ECO:0000256" key="1">
    <source>
        <dbReference type="ARBA" id="ARBA00006926"/>
    </source>
</evidence>
<dbReference type="InterPro" id="IPR000889">
    <property type="entry name" value="Glutathione_peroxidase"/>
</dbReference>
<dbReference type="Pfam" id="PF00255">
    <property type="entry name" value="GSHPx"/>
    <property type="match status" value="1"/>
</dbReference>
<dbReference type="PANTHER" id="PTHR11592">
    <property type="entry name" value="GLUTATHIONE PEROXIDASE"/>
    <property type="match status" value="1"/>
</dbReference>
<sequence>MSLIITNSFNTNYKDASSIFDFSTYDSNGNLVNLKEKYGGKVCLILNATTKGSDVKGMLKNLRNIKNSFSEKGKSAHYCIHFAILMFPCFQFGSSDTVKGFLAYLKENSFENEFDVFNEAQVNGPNASELFKFLKLKQPGFAGGIINKNFTMFLVNKKGEPVQRWMSSIHPNVIIDHIQQLI</sequence>
<name>A0A336N053_CULSO</name>
<accession>A0A336N053</accession>
<dbReference type="VEuPathDB" id="VectorBase:CSON008675"/>
<dbReference type="GO" id="GO:0006979">
    <property type="term" value="P:response to oxidative stress"/>
    <property type="evidence" value="ECO:0007669"/>
    <property type="project" value="InterPro"/>
</dbReference>
<evidence type="ECO:0000313" key="4">
    <source>
        <dbReference type="EMBL" id="SSX34839.1"/>
    </source>
</evidence>
<evidence type="ECO:0000256" key="3">
    <source>
        <dbReference type="ARBA" id="ARBA00023002"/>
    </source>
</evidence>
<reference evidence="4" key="1">
    <citation type="submission" date="2018-07" db="EMBL/GenBank/DDBJ databases">
        <authorList>
            <person name="Quirk P.G."/>
            <person name="Krulwich T.A."/>
        </authorList>
    </citation>
    <scope>NUCLEOTIDE SEQUENCE</scope>
</reference>
<proteinExistence type="inferred from homology"/>
<keyword evidence="2" id="KW-0575">Peroxidase</keyword>
<gene>
    <name evidence="4" type="primary">CSON008675</name>
</gene>